<evidence type="ECO:0000313" key="2">
    <source>
        <dbReference type="EMBL" id="MBR0672579.1"/>
    </source>
</evidence>
<evidence type="ECO:0000256" key="1">
    <source>
        <dbReference type="SAM" id="SignalP"/>
    </source>
</evidence>
<protein>
    <recommendedName>
        <fullName evidence="4">Lipoprotein</fullName>
    </recommendedName>
</protein>
<organism evidence="2 3">
    <name type="scientific">Neoroseomonas soli</name>
    <dbReference type="NCBI Taxonomy" id="1081025"/>
    <lineage>
        <taxon>Bacteria</taxon>
        <taxon>Pseudomonadati</taxon>
        <taxon>Pseudomonadota</taxon>
        <taxon>Alphaproteobacteria</taxon>
        <taxon>Acetobacterales</taxon>
        <taxon>Acetobacteraceae</taxon>
        <taxon>Neoroseomonas</taxon>
    </lineage>
</organism>
<proteinExistence type="predicted"/>
<evidence type="ECO:0008006" key="4">
    <source>
        <dbReference type="Google" id="ProtNLM"/>
    </source>
</evidence>
<evidence type="ECO:0000313" key="3">
    <source>
        <dbReference type="Proteomes" id="UP001138751"/>
    </source>
</evidence>
<keyword evidence="3" id="KW-1185">Reference proteome</keyword>
<comment type="caution">
    <text evidence="2">The sequence shown here is derived from an EMBL/GenBank/DDBJ whole genome shotgun (WGS) entry which is preliminary data.</text>
</comment>
<dbReference type="Proteomes" id="UP001138751">
    <property type="component" value="Unassembled WGS sequence"/>
</dbReference>
<feature type="chain" id="PRO_5040898493" description="Lipoprotein" evidence="1">
    <location>
        <begin position="23"/>
        <end position="188"/>
    </location>
</feature>
<name>A0A9X9WZK0_9PROT</name>
<accession>A0A9X9WZK0</accession>
<gene>
    <name evidence="2" type="ORF">GXW76_15475</name>
</gene>
<reference evidence="2" key="2">
    <citation type="journal article" date="2021" name="Syst. Appl. Microbiol.">
        <title>Roseomonas hellenica sp. nov., isolated from roots of wild-growing Alkanna tinctoria.</title>
        <authorList>
            <person name="Rat A."/>
            <person name="Naranjo H.D."/>
            <person name="Lebbe L."/>
            <person name="Cnockaert M."/>
            <person name="Krigas N."/>
            <person name="Grigoriadou K."/>
            <person name="Maloupa E."/>
            <person name="Willems A."/>
        </authorList>
    </citation>
    <scope>NUCLEOTIDE SEQUENCE</scope>
    <source>
        <strain evidence="2">LMG 31231</strain>
    </source>
</reference>
<feature type="signal peptide" evidence="1">
    <location>
        <begin position="1"/>
        <end position="22"/>
    </location>
</feature>
<sequence length="188" mass="19085">MRLCRARGAFAAGLLLALGACAALDESGRAPLGTVATQMPAEIAGFMLGEVAERPGPVLSLDYATPNRAAVATVLVYGTGGRAVPSDPAAPEIDRELTSAVTELTEAPSGRTGRRLTEQERLTVADPGLRCALMSGAFGRAPVTRHVCIGGAQGRFVKVQVTMGSAGARGAADPIAFAAGALRAVRGT</sequence>
<reference evidence="2" key="1">
    <citation type="submission" date="2020-01" db="EMBL/GenBank/DDBJ databases">
        <authorList>
            <person name="Rat A."/>
        </authorList>
    </citation>
    <scope>NUCLEOTIDE SEQUENCE</scope>
    <source>
        <strain evidence="2">LMG 31231</strain>
    </source>
</reference>
<keyword evidence="1" id="KW-0732">Signal</keyword>
<dbReference type="PROSITE" id="PS51257">
    <property type="entry name" value="PROKAR_LIPOPROTEIN"/>
    <property type="match status" value="1"/>
</dbReference>
<dbReference type="RefSeq" id="WP_211862995.1">
    <property type="nucleotide sequence ID" value="NZ_JAAEDM010000044.1"/>
</dbReference>
<dbReference type="AlphaFoldDB" id="A0A9X9WZK0"/>
<dbReference type="EMBL" id="JAAEDM010000044">
    <property type="protein sequence ID" value="MBR0672579.1"/>
    <property type="molecule type" value="Genomic_DNA"/>
</dbReference>